<dbReference type="Proteomes" id="UP000005240">
    <property type="component" value="Unassembled WGS sequence"/>
</dbReference>
<feature type="region of interest" description="Disordered" evidence="1">
    <location>
        <begin position="41"/>
        <end position="64"/>
    </location>
</feature>
<dbReference type="EMBL" id="ADAS02000165">
    <property type="protein sequence ID" value="OAV88608.1"/>
    <property type="molecule type" value="Genomic_DNA"/>
</dbReference>
<organism evidence="2">
    <name type="scientific">Puccinia triticina (isolate 1-1 / race 1 (BBBD))</name>
    <name type="common">Brown leaf rust fungus</name>
    <dbReference type="NCBI Taxonomy" id="630390"/>
    <lineage>
        <taxon>Eukaryota</taxon>
        <taxon>Fungi</taxon>
        <taxon>Dikarya</taxon>
        <taxon>Basidiomycota</taxon>
        <taxon>Pucciniomycotina</taxon>
        <taxon>Pucciniomycetes</taxon>
        <taxon>Pucciniales</taxon>
        <taxon>Pucciniaceae</taxon>
        <taxon>Puccinia</taxon>
    </lineage>
</organism>
<reference evidence="2" key="2">
    <citation type="submission" date="2016-05" db="EMBL/GenBank/DDBJ databases">
        <title>Comparative analysis highlights variable genome content of wheat rusts and divergence of the mating loci.</title>
        <authorList>
            <person name="Cuomo C.A."/>
            <person name="Bakkeren G."/>
            <person name="Szabo L."/>
            <person name="Khalil H."/>
            <person name="Joly D."/>
            <person name="Goldberg J."/>
            <person name="Young S."/>
            <person name="Zeng Q."/>
            <person name="Fellers J."/>
        </authorList>
    </citation>
    <scope>NUCLEOTIDE SEQUENCE [LARGE SCALE GENOMIC DNA]</scope>
    <source>
        <strain evidence="2">1-1 BBBD Race 1</strain>
    </source>
</reference>
<evidence type="ECO:0000313" key="3">
    <source>
        <dbReference type="EnsemblFungi" id="PTTG_28983-t43_1-p1"/>
    </source>
</evidence>
<proteinExistence type="predicted"/>
<sequence>MLRKTCNNPPRAQKLAQEHGNIRAASGSSSLILPLSQRISDSSNSLTTRIGHLTDDPNRISSTL</sequence>
<evidence type="ECO:0000313" key="4">
    <source>
        <dbReference type="Proteomes" id="UP000005240"/>
    </source>
</evidence>
<dbReference type="EnsemblFungi" id="PTTG_28983-t43_1">
    <property type="protein sequence ID" value="PTTG_28983-t43_1-p1"/>
    <property type="gene ID" value="PTTG_28983"/>
</dbReference>
<dbReference type="VEuPathDB" id="FungiDB:PTTG_28983"/>
<keyword evidence="4" id="KW-1185">Reference proteome</keyword>
<reference evidence="2" key="1">
    <citation type="submission" date="2009-11" db="EMBL/GenBank/DDBJ databases">
        <authorList>
            <consortium name="The Broad Institute Genome Sequencing Platform"/>
            <person name="Ward D."/>
            <person name="Feldgarden M."/>
            <person name="Earl A."/>
            <person name="Young S.K."/>
            <person name="Zeng Q."/>
            <person name="Koehrsen M."/>
            <person name="Alvarado L."/>
            <person name="Berlin A."/>
            <person name="Bochicchio J."/>
            <person name="Borenstein D."/>
            <person name="Chapman S.B."/>
            <person name="Chen Z."/>
            <person name="Engels R."/>
            <person name="Freedman E."/>
            <person name="Gellesch M."/>
            <person name="Goldberg J."/>
            <person name="Griggs A."/>
            <person name="Gujja S."/>
            <person name="Heilman E."/>
            <person name="Heiman D."/>
            <person name="Hepburn T."/>
            <person name="Howarth C."/>
            <person name="Jen D."/>
            <person name="Larson L."/>
            <person name="Lewis B."/>
            <person name="Mehta T."/>
            <person name="Park D."/>
            <person name="Pearson M."/>
            <person name="Roberts A."/>
            <person name="Saif S."/>
            <person name="Shea T."/>
            <person name="Shenoy N."/>
            <person name="Sisk P."/>
            <person name="Stolte C."/>
            <person name="Sykes S."/>
            <person name="Thomson T."/>
            <person name="Walk T."/>
            <person name="White J."/>
            <person name="Yandava C."/>
            <person name="Izard J."/>
            <person name="Baranova O.V."/>
            <person name="Blanton J.M."/>
            <person name="Tanner A.C."/>
            <person name="Dewhirst F.E."/>
            <person name="Haas B."/>
            <person name="Nusbaum C."/>
            <person name="Birren B."/>
        </authorList>
    </citation>
    <scope>NUCLEOTIDE SEQUENCE [LARGE SCALE GENOMIC DNA]</scope>
    <source>
        <strain evidence="2">1-1 BBBD Race 1</strain>
    </source>
</reference>
<protein>
    <submittedName>
        <fullName evidence="2 3">Uncharacterized protein</fullName>
    </submittedName>
</protein>
<dbReference type="AlphaFoldDB" id="A0A180G7S2"/>
<gene>
    <name evidence="2" type="ORF">PTTG_28983</name>
</gene>
<feature type="region of interest" description="Disordered" evidence="1">
    <location>
        <begin position="1"/>
        <end position="22"/>
    </location>
</feature>
<reference evidence="3 4" key="3">
    <citation type="journal article" date="2017" name="G3 (Bethesda)">
        <title>Comparative analysis highlights variable genome content of wheat rusts and divergence of the mating loci.</title>
        <authorList>
            <person name="Cuomo C.A."/>
            <person name="Bakkeren G."/>
            <person name="Khalil H.B."/>
            <person name="Panwar V."/>
            <person name="Joly D."/>
            <person name="Linning R."/>
            <person name="Sakthikumar S."/>
            <person name="Song X."/>
            <person name="Adiconis X."/>
            <person name="Fan L."/>
            <person name="Goldberg J.M."/>
            <person name="Levin J.Z."/>
            <person name="Young S."/>
            <person name="Zeng Q."/>
            <person name="Anikster Y."/>
            <person name="Bruce M."/>
            <person name="Wang M."/>
            <person name="Yin C."/>
            <person name="McCallum B."/>
            <person name="Szabo L.J."/>
            <person name="Hulbert S."/>
            <person name="Chen X."/>
            <person name="Fellers J.P."/>
        </authorList>
    </citation>
    <scope>NUCLEOTIDE SEQUENCE</scope>
    <source>
        <strain evidence="3">isolate 1-1 / race 1 (BBBD)</strain>
        <strain evidence="4">Isolate 1-1 / race 1 (BBBD)</strain>
    </source>
</reference>
<reference evidence="3" key="4">
    <citation type="submission" date="2025-05" db="UniProtKB">
        <authorList>
            <consortium name="EnsemblFungi"/>
        </authorList>
    </citation>
    <scope>IDENTIFICATION</scope>
    <source>
        <strain evidence="3">isolate 1-1 / race 1 (BBBD)</strain>
    </source>
</reference>
<feature type="compositionally biased region" description="Polar residues" evidence="1">
    <location>
        <begin position="1"/>
        <end position="10"/>
    </location>
</feature>
<evidence type="ECO:0000313" key="2">
    <source>
        <dbReference type="EMBL" id="OAV88608.1"/>
    </source>
</evidence>
<evidence type="ECO:0000256" key="1">
    <source>
        <dbReference type="SAM" id="MobiDB-lite"/>
    </source>
</evidence>
<name>A0A180G7S2_PUCT1</name>
<accession>A0A180G7S2</accession>